<dbReference type="EMBL" id="GFPF01002022">
    <property type="protein sequence ID" value="MAA13168.1"/>
    <property type="molecule type" value="Transcribed_RNA"/>
</dbReference>
<dbReference type="AlphaFoldDB" id="A0A224Y6F4"/>
<accession>A0A224Y6F4</accession>
<proteinExistence type="predicted"/>
<name>A0A224Y6F4_9ACAR</name>
<organism evidence="1">
    <name type="scientific">Rhipicephalus zambeziensis</name>
    <dbReference type="NCBI Taxonomy" id="60191"/>
    <lineage>
        <taxon>Eukaryota</taxon>
        <taxon>Metazoa</taxon>
        <taxon>Ecdysozoa</taxon>
        <taxon>Arthropoda</taxon>
        <taxon>Chelicerata</taxon>
        <taxon>Arachnida</taxon>
        <taxon>Acari</taxon>
        <taxon>Parasitiformes</taxon>
        <taxon>Ixodida</taxon>
        <taxon>Ixodoidea</taxon>
        <taxon>Ixodidae</taxon>
        <taxon>Rhipicephalinae</taxon>
        <taxon>Rhipicephalus</taxon>
        <taxon>Rhipicephalus</taxon>
    </lineage>
</organism>
<evidence type="ECO:0000313" key="1">
    <source>
        <dbReference type="EMBL" id="MAA13168.1"/>
    </source>
</evidence>
<sequence>MQGAHAPVLLFLFSPSPFIPLSPFHKSTDALPQPGALFAPVVVLRHVVRAEQVERRGRRLALVGCQFPASFTSHPLVHAAAARCGGL</sequence>
<protein>
    <submittedName>
        <fullName evidence="1">Uncharacterized protein</fullName>
    </submittedName>
</protein>
<reference evidence="1" key="1">
    <citation type="journal article" date="2017" name="Parasit. Vectors">
        <title>Sialotranscriptomics of Rhipicephalus zambeziensis reveals intricate expression profiles of secretory proteins and suggests tight temporal transcriptional regulation during blood-feeding.</title>
        <authorList>
            <person name="de Castro M.H."/>
            <person name="de Klerk D."/>
            <person name="Pienaar R."/>
            <person name="Rees D.J.G."/>
            <person name="Mans B.J."/>
        </authorList>
    </citation>
    <scope>NUCLEOTIDE SEQUENCE</scope>
    <source>
        <tissue evidence="1">Salivary glands</tissue>
    </source>
</reference>